<evidence type="ECO:0008006" key="4">
    <source>
        <dbReference type="Google" id="ProtNLM"/>
    </source>
</evidence>
<keyword evidence="3" id="KW-1185">Reference proteome</keyword>
<evidence type="ECO:0000313" key="2">
    <source>
        <dbReference type="EMBL" id="MDR7151956.1"/>
    </source>
</evidence>
<keyword evidence="1" id="KW-0732">Signal</keyword>
<feature type="signal peptide" evidence="1">
    <location>
        <begin position="1"/>
        <end position="22"/>
    </location>
</feature>
<dbReference type="Pfam" id="PF16966">
    <property type="entry name" value="Porin_8"/>
    <property type="match status" value="1"/>
</dbReference>
<reference evidence="2 3" key="1">
    <citation type="submission" date="2023-07" db="EMBL/GenBank/DDBJ databases">
        <title>Sorghum-associated microbial communities from plants grown in Nebraska, USA.</title>
        <authorList>
            <person name="Schachtman D."/>
        </authorList>
    </citation>
    <scope>NUCLEOTIDE SEQUENCE [LARGE SCALE GENOMIC DNA]</scope>
    <source>
        <strain evidence="2 3">4249</strain>
    </source>
</reference>
<comment type="caution">
    <text evidence="2">The sequence shown here is derived from an EMBL/GenBank/DDBJ whole genome shotgun (WGS) entry which is preliminary data.</text>
</comment>
<evidence type="ECO:0000313" key="3">
    <source>
        <dbReference type="Proteomes" id="UP001265700"/>
    </source>
</evidence>
<gene>
    <name evidence="2" type="ORF">J2W49_003932</name>
</gene>
<name>A0ABU1WRP5_9BURK</name>
<dbReference type="Proteomes" id="UP001265700">
    <property type="component" value="Unassembled WGS sequence"/>
</dbReference>
<accession>A0ABU1WRP5</accession>
<dbReference type="EMBL" id="JAVDWU010000009">
    <property type="protein sequence ID" value="MDR7151956.1"/>
    <property type="molecule type" value="Genomic_DNA"/>
</dbReference>
<sequence length="306" mass="31835">MNRSTSALAIAAALSCASLAQAQVAWDANLELDTTYFNEIDAPAANARESDLTLGGRIEINATTPVSNSGAFVKARASLLTKKDGGAAVDDMWVQFGNAGADFKLGRFEAMDLFPLGKDVMVETNVGGYEAYRAQFLRGRFGSDVFHGAVGINAGESLRIELGLVQTKEAGLAKGFRPAVAYTAGPLTLRAGVEAVKIVGQDDHENGAGVSASYQFSKDAVLHTSFAKRGDDKSVGVNAIFGAAGFGVVHGKGATAAQKATTVYAAYSFPLMGVKGAFITPALSYAKGGTGTDNQLAARVRINYAF</sequence>
<dbReference type="InterPro" id="IPR016963">
    <property type="entry name" value="Glycoporin_RafY"/>
</dbReference>
<feature type="chain" id="PRO_5046785402" description="Porin" evidence="1">
    <location>
        <begin position="23"/>
        <end position="306"/>
    </location>
</feature>
<proteinExistence type="predicted"/>
<dbReference type="RefSeq" id="WP_310320236.1">
    <property type="nucleotide sequence ID" value="NZ_JAVDWU010000009.1"/>
</dbReference>
<dbReference type="PROSITE" id="PS51257">
    <property type="entry name" value="PROKAR_LIPOPROTEIN"/>
    <property type="match status" value="1"/>
</dbReference>
<protein>
    <recommendedName>
        <fullName evidence="4">Porin</fullName>
    </recommendedName>
</protein>
<dbReference type="SUPFAM" id="SSF56935">
    <property type="entry name" value="Porins"/>
    <property type="match status" value="1"/>
</dbReference>
<evidence type="ECO:0000256" key="1">
    <source>
        <dbReference type="SAM" id="SignalP"/>
    </source>
</evidence>
<organism evidence="2 3">
    <name type="scientific">Hydrogenophaga palleronii</name>
    <dbReference type="NCBI Taxonomy" id="65655"/>
    <lineage>
        <taxon>Bacteria</taxon>
        <taxon>Pseudomonadati</taxon>
        <taxon>Pseudomonadota</taxon>
        <taxon>Betaproteobacteria</taxon>
        <taxon>Burkholderiales</taxon>
        <taxon>Comamonadaceae</taxon>
        <taxon>Hydrogenophaga</taxon>
    </lineage>
</organism>